<evidence type="ECO:0000256" key="5">
    <source>
        <dbReference type="ARBA" id="ARBA00023136"/>
    </source>
</evidence>
<dbReference type="PROSITE" id="PS50850">
    <property type="entry name" value="MFS"/>
    <property type="match status" value="1"/>
</dbReference>
<dbReference type="InterPro" id="IPR005829">
    <property type="entry name" value="Sugar_transporter_CS"/>
</dbReference>
<feature type="transmembrane region" description="Helical" evidence="6">
    <location>
        <begin position="438"/>
        <end position="460"/>
    </location>
</feature>
<feature type="transmembrane region" description="Helical" evidence="6">
    <location>
        <begin position="186"/>
        <end position="209"/>
    </location>
</feature>
<evidence type="ECO:0000313" key="9">
    <source>
        <dbReference type="Proteomes" id="UP000479691"/>
    </source>
</evidence>
<dbReference type="Pfam" id="PF00083">
    <property type="entry name" value="Sugar_tr"/>
    <property type="match status" value="1"/>
</dbReference>
<dbReference type="InterPro" id="IPR050360">
    <property type="entry name" value="MFS_Sugar_Transporters"/>
</dbReference>
<feature type="transmembrane region" description="Helical" evidence="6">
    <location>
        <begin position="120"/>
        <end position="139"/>
    </location>
</feature>
<evidence type="ECO:0000313" key="8">
    <source>
        <dbReference type="EMBL" id="KAF3190635.1"/>
    </source>
</evidence>
<protein>
    <recommendedName>
        <fullName evidence="7">Major facilitator superfamily (MFS) profile domain-containing protein</fullName>
    </recommendedName>
</protein>
<accession>A0A7C8Q480</accession>
<comment type="similarity">
    <text evidence="2">Belongs to the major facilitator superfamily. Sugar transporter (TC 2.A.1.1) family.</text>
</comment>
<name>A0A7C8Q480_ORBOL</name>
<dbReference type="PROSITE" id="PS00217">
    <property type="entry name" value="SUGAR_TRANSPORT_2"/>
    <property type="match status" value="1"/>
</dbReference>
<reference evidence="8 9" key="1">
    <citation type="submission" date="2019-06" db="EMBL/GenBank/DDBJ databases">
        <authorList>
            <person name="Palmer J.M."/>
        </authorList>
    </citation>
    <scope>NUCLEOTIDE SEQUENCE [LARGE SCALE GENOMIC DNA]</scope>
    <source>
        <strain evidence="8 9">TWF788</strain>
    </source>
</reference>
<dbReference type="GO" id="GO:0016020">
    <property type="term" value="C:membrane"/>
    <property type="evidence" value="ECO:0007669"/>
    <property type="project" value="UniProtKB-SubCell"/>
</dbReference>
<organism evidence="8 9">
    <name type="scientific">Orbilia oligospora</name>
    <name type="common">Nematode-trapping fungus</name>
    <name type="synonym">Arthrobotrys oligospora</name>
    <dbReference type="NCBI Taxonomy" id="2813651"/>
    <lineage>
        <taxon>Eukaryota</taxon>
        <taxon>Fungi</taxon>
        <taxon>Dikarya</taxon>
        <taxon>Ascomycota</taxon>
        <taxon>Pezizomycotina</taxon>
        <taxon>Orbiliomycetes</taxon>
        <taxon>Orbiliales</taxon>
        <taxon>Orbiliaceae</taxon>
        <taxon>Orbilia</taxon>
    </lineage>
</organism>
<keyword evidence="4 6" id="KW-1133">Transmembrane helix</keyword>
<comment type="subcellular location">
    <subcellularLocation>
        <location evidence="1">Membrane</location>
        <topology evidence="1">Multi-pass membrane protein</topology>
    </subcellularLocation>
</comment>
<gene>
    <name evidence="8" type="ORF">TWF788_008156</name>
</gene>
<keyword evidence="3 6" id="KW-0812">Transmembrane</keyword>
<dbReference type="Proteomes" id="UP000479691">
    <property type="component" value="Unassembled WGS sequence"/>
</dbReference>
<dbReference type="InterPro" id="IPR005828">
    <property type="entry name" value="MFS_sugar_transport-like"/>
</dbReference>
<dbReference type="InterPro" id="IPR036259">
    <property type="entry name" value="MFS_trans_sf"/>
</dbReference>
<feature type="transmembrane region" description="Helical" evidence="6">
    <location>
        <begin position="344"/>
        <end position="365"/>
    </location>
</feature>
<evidence type="ECO:0000256" key="1">
    <source>
        <dbReference type="ARBA" id="ARBA00004141"/>
    </source>
</evidence>
<dbReference type="PANTHER" id="PTHR48022:SF41">
    <property type="entry name" value="MAJOR FACILITATOR SUPERFAMILY (MFS) PROFILE DOMAIN-CONTAINING PROTEIN"/>
    <property type="match status" value="1"/>
</dbReference>
<feature type="transmembrane region" description="Helical" evidence="6">
    <location>
        <begin position="372"/>
        <end position="393"/>
    </location>
</feature>
<proteinExistence type="inferred from homology"/>
<sequence>MGREIKKSIEKPTEDVEYVESLPEPATLKKPIFQEIRERPKLVTYCLGLSVSFLLLGFDYSVVSTISAMPQFQKVFGEYHDFKLIIPAAWLGLWNGMYPIGAMIGSICSGLVQDRFGRRLSLFIGSILTAASVAVCYISDVPVSLDGKRGLFLFGKLLQGFAMGHVVSTSQTYISENLPPGLRGLLFALNPLFQLLGQLLGAVVVQALLTTNGPQAYRTCFATQWPFSVIPLLLSVFMPESPPWLIRQLRVKDARQSFHRVGSAGVGNLEQEFQSLVQLVIEEHQRAELESDVRYIQCFQGENLRRTLIAVFASLIPTAFGLPLLASVSYFFPILGMTVSTSLTLLIIGVVLGIVANIVSFWTLVRFGRRSLMIYSLAASSIVWLASGVAGIFSGGIPIWFIAGSMMAIIVIVGVGAWPASVVISVEVSSLQLRAKTLGIYGLVSNLISGSVAIVLPYVYNPDSGNFGGKTSFIFAALCGISFVVTIFAVPEMKGRSAEEIDIMFEARLATRKFKSWATSGSKAKY</sequence>
<feature type="transmembrane region" description="Helical" evidence="6">
    <location>
        <begin position="42"/>
        <end position="64"/>
    </location>
</feature>
<feature type="transmembrane region" description="Helical" evidence="6">
    <location>
        <begin position="472"/>
        <end position="490"/>
    </location>
</feature>
<dbReference type="Gene3D" id="1.20.1250.20">
    <property type="entry name" value="MFS general substrate transporter like domains"/>
    <property type="match status" value="1"/>
</dbReference>
<comment type="caution">
    <text evidence="8">The sequence shown here is derived from an EMBL/GenBank/DDBJ whole genome shotgun (WGS) entry which is preliminary data.</text>
</comment>
<dbReference type="InterPro" id="IPR020846">
    <property type="entry name" value="MFS_dom"/>
</dbReference>
<feature type="transmembrane region" description="Helical" evidence="6">
    <location>
        <begin position="84"/>
        <end position="108"/>
    </location>
</feature>
<evidence type="ECO:0000256" key="2">
    <source>
        <dbReference type="ARBA" id="ARBA00010992"/>
    </source>
</evidence>
<evidence type="ECO:0000256" key="4">
    <source>
        <dbReference type="ARBA" id="ARBA00022989"/>
    </source>
</evidence>
<feature type="transmembrane region" description="Helical" evidence="6">
    <location>
        <begin position="308"/>
        <end position="332"/>
    </location>
</feature>
<evidence type="ECO:0000256" key="6">
    <source>
        <dbReference type="SAM" id="Phobius"/>
    </source>
</evidence>
<dbReference type="EMBL" id="JAABOE010000005">
    <property type="protein sequence ID" value="KAF3190635.1"/>
    <property type="molecule type" value="Genomic_DNA"/>
</dbReference>
<feature type="domain" description="Major facilitator superfamily (MFS) profile" evidence="7">
    <location>
        <begin position="45"/>
        <end position="494"/>
    </location>
</feature>
<keyword evidence="5 6" id="KW-0472">Membrane</keyword>
<feature type="transmembrane region" description="Helical" evidence="6">
    <location>
        <begin position="399"/>
        <end position="426"/>
    </location>
</feature>
<dbReference type="AlphaFoldDB" id="A0A7C8Q480"/>
<evidence type="ECO:0000259" key="7">
    <source>
        <dbReference type="PROSITE" id="PS50850"/>
    </source>
</evidence>
<evidence type="ECO:0000256" key="3">
    <source>
        <dbReference type="ARBA" id="ARBA00022692"/>
    </source>
</evidence>
<dbReference type="SUPFAM" id="SSF103473">
    <property type="entry name" value="MFS general substrate transporter"/>
    <property type="match status" value="1"/>
</dbReference>
<dbReference type="GO" id="GO:0005351">
    <property type="term" value="F:carbohydrate:proton symporter activity"/>
    <property type="evidence" value="ECO:0007669"/>
    <property type="project" value="TreeGrafter"/>
</dbReference>
<dbReference type="PANTHER" id="PTHR48022">
    <property type="entry name" value="PLASTIDIC GLUCOSE TRANSPORTER 4"/>
    <property type="match status" value="1"/>
</dbReference>